<dbReference type="EMBL" id="JAOPGA020001632">
    <property type="protein sequence ID" value="KAL0490050.1"/>
    <property type="molecule type" value="Genomic_DNA"/>
</dbReference>
<gene>
    <name evidence="2" type="ORF">AKO1_009383</name>
</gene>
<keyword evidence="1" id="KW-0812">Transmembrane</keyword>
<feature type="transmembrane region" description="Helical" evidence="1">
    <location>
        <begin position="292"/>
        <end position="316"/>
    </location>
</feature>
<name>A0AAW2ZMP3_9EUKA</name>
<comment type="caution">
    <text evidence="2">The sequence shown here is derived from an EMBL/GenBank/DDBJ whole genome shotgun (WGS) entry which is preliminary data.</text>
</comment>
<organism evidence="2 3">
    <name type="scientific">Acrasis kona</name>
    <dbReference type="NCBI Taxonomy" id="1008807"/>
    <lineage>
        <taxon>Eukaryota</taxon>
        <taxon>Discoba</taxon>
        <taxon>Heterolobosea</taxon>
        <taxon>Tetramitia</taxon>
        <taxon>Eutetramitia</taxon>
        <taxon>Acrasidae</taxon>
        <taxon>Acrasis</taxon>
    </lineage>
</organism>
<feature type="transmembrane region" description="Helical" evidence="1">
    <location>
        <begin position="117"/>
        <end position="143"/>
    </location>
</feature>
<feature type="transmembrane region" description="Helical" evidence="1">
    <location>
        <begin position="164"/>
        <end position="189"/>
    </location>
</feature>
<keyword evidence="1" id="KW-1133">Transmembrane helix</keyword>
<protein>
    <submittedName>
        <fullName evidence="2">Amino-acid carrier protein</fullName>
    </submittedName>
</protein>
<dbReference type="Proteomes" id="UP001431209">
    <property type="component" value="Unassembled WGS sequence"/>
</dbReference>
<reference evidence="2 3" key="1">
    <citation type="submission" date="2024-03" db="EMBL/GenBank/DDBJ databases">
        <title>The Acrasis kona genome and developmental transcriptomes reveal deep origins of eukaryotic multicellular pathways.</title>
        <authorList>
            <person name="Sheikh S."/>
            <person name="Fu C.-J."/>
            <person name="Brown M.W."/>
            <person name="Baldauf S.L."/>
        </authorList>
    </citation>
    <scope>NUCLEOTIDE SEQUENCE [LARGE SCALE GENOMIC DNA]</scope>
    <source>
        <strain evidence="2 3">ATCC MYA-3509</strain>
    </source>
</reference>
<feature type="transmembrane region" description="Helical" evidence="1">
    <location>
        <begin position="201"/>
        <end position="223"/>
    </location>
</feature>
<dbReference type="AlphaFoldDB" id="A0AAW2ZMP3"/>
<evidence type="ECO:0000313" key="3">
    <source>
        <dbReference type="Proteomes" id="UP001431209"/>
    </source>
</evidence>
<proteinExistence type="predicted"/>
<keyword evidence="1" id="KW-0472">Membrane</keyword>
<feature type="transmembrane region" description="Helical" evidence="1">
    <location>
        <begin position="264"/>
        <end position="286"/>
    </location>
</feature>
<evidence type="ECO:0000256" key="1">
    <source>
        <dbReference type="SAM" id="Phobius"/>
    </source>
</evidence>
<sequence length="337" mass="38962">MSEREILKWCVASTVSAVVVEAFLYIVLAVSSLVCALRFVRFELPNKSLPEERIQLKGVPYQDLQNKYIDRGDQAYFNFYFGIFLIFMGAFTIVRFFQCILFIFLCINEEVEFISLHATYLVLMSSSNISLLLYFVCFTCFTFQWAQVIKQSEADVNGFIVTKSFYKLHFILVNAFVIVASLATFILHFVPDFKNKRWVEFSLMSIVAICSLIVLLFMCWLTYKVIKILKRQWVIPEYKNQSVYDLKILNVSSEKDRNRFTGTMLCGTLLLCTCCLAHFCAVLVLIPIETPFWSSLLVWLATEILPGFFITAMLSFRNNYEKAQDILYTLAHGTNGM</sequence>
<feature type="transmembrane region" description="Helical" evidence="1">
    <location>
        <begin position="22"/>
        <end position="40"/>
    </location>
</feature>
<evidence type="ECO:0000313" key="2">
    <source>
        <dbReference type="EMBL" id="KAL0490050.1"/>
    </source>
</evidence>
<keyword evidence="3" id="KW-1185">Reference proteome</keyword>
<feature type="transmembrane region" description="Helical" evidence="1">
    <location>
        <begin position="77"/>
        <end position="105"/>
    </location>
</feature>
<accession>A0AAW2ZMP3</accession>